<dbReference type="Proteomes" id="UP000301737">
    <property type="component" value="Unassembled WGS sequence"/>
</dbReference>
<evidence type="ECO:0000313" key="1">
    <source>
        <dbReference type="EMBL" id="GCE98651.1"/>
    </source>
</evidence>
<gene>
    <name evidence="1" type="ORF">ZYGM_001629</name>
</gene>
<accession>A0A4C2E3Z0</accession>
<comment type="caution">
    <text evidence="1">The sequence shown here is derived from an EMBL/GenBank/DDBJ whole genome shotgun (WGS) entry which is preliminary data.</text>
</comment>
<proteinExistence type="predicted"/>
<dbReference type="OrthoDB" id="4067025at2759"/>
<name>A0A4C2E3Z0_9SACH</name>
<protein>
    <recommendedName>
        <fullName evidence="3">Grand meiotic recombination cluster protein 2</fullName>
    </recommendedName>
</protein>
<dbReference type="AlphaFoldDB" id="A0A4C2E3Z0"/>
<evidence type="ECO:0008006" key="3">
    <source>
        <dbReference type="Google" id="ProtNLM"/>
    </source>
</evidence>
<organism evidence="1 2">
    <name type="scientific">Zygosaccharomyces mellis</name>
    <dbReference type="NCBI Taxonomy" id="42258"/>
    <lineage>
        <taxon>Eukaryota</taxon>
        <taxon>Fungi</taxon>
        <taxon>Dikarya</taxon>
        <taxon>Ascomycota</taxon>
        <taxon>Saccharomycotina</taxon>
        <taxon>Saccharomycetes</taxon>
        <taxon>Saccharomycetales</taxon>
        <taxon>Saccharomycetaceae</taxon>
        <taxon>Zygosaccharomyces</taxon>
    </lineage>
</organism>
<keyword evidence="2" id="KW-1185">Reference proteome</keyword>
<evidence type="ECO:0000313" key="2">
    <source>
        <dbReference type="Proteomes" id="UP000301737"/>
    </source>
</evidence>
<sequence length="171" mass="19939">MTGNVDTQQHQYLDQKEQQALNVEAPIALQDLAAKWQTEEHKKQAQVPIFQNEVLLKMRDATRLLKECKGEEPGSLKRLEWDSLYDVSANVMDEYTKSVDAVLAELDQLHRNQYLWQEAAFVMDSHRGATMIGKAEEWMKLKEQHLGFKRKELDRSANVIRKTIERLTNEK</sequence>
<reference evidence="1 2" key="1">
    <citation type="submission" date="2019-01" db="EMBL/GenBank/DDBJ databases">
        <title>Draft Genome Sequencing of Zygosaccharomyces mellis Ca-7.</title>
        <authorList>
            <person name="Shiwa Y."/>
            <person name="Kanesaki Y."/>
            <person name="Ishige T."/>
            <person name="Mura K."/>
            <person name="Hori T."/>
            <person name="Tamura T."/>
        </authorList>
    </citation>
    <scope>NUCLEOTIDE SEQUENCE [LARGE SCALE GENOMIC DNA]</scope>
    <source>
        <strain evidence="1 2">Ca-7</strain>
    </source>
</reference>
<dbReference type="EMBL" id="BIMX01000006">
    <property type="protein sequence ID" value="GCE98651.1"/>
    <property type="molecule type" value="Genomic_DNA"/>
</dbReference>